<sequence>MDVMIEQALAADVATHAAAVTVAAMDEVNRRADVIVPPGPLPGTPEWEAESTTSIPATRQLAWQLVVLRIQLAAGLDGLESVIVLRSQGVTWALIAQAAGVTRQAAHERWGSRVRAVLDRYGEGMPDTVADDDPPTG</sequence>
<organism evidence="1 2">
    <name type="scientific">Rhodococcus gannanensis</name>
    <dbReference type="NCBI Taxonomy" id="1960308"/>
    <lineage>
        <taxon>Bacteria</taxon>
        <taxon>Bacillati</taxon>
        <taxon>Actinomycetota</taxon>
        <taxon>Actinomycetes</taxon>
        <taxon>Mycobacteriales</taxon>
        <taxon>Nocardiaceae</taxon>
        <taxon>Rhodococcus</taxon>
    </lineage>
</organism>
<reference evidence="2" key="1">
    <citation type="journal article" date="2019" name="Int. J. Syst. Evol. Microbiol.">
        <title>The Global Catalogue of Microorganisms (GCM) 10K type strain sequencing project: providing services to taxonomists for standard genome sequencing and annotation.</title>
        <authorList>
            <consortium name="The Broad Institute Genomics Platform"/>
            <consortium name="The Broad Institute Genome Sequencing Center for Infectious Disease"/>
            <person name="Wu L."/>
            <person name="Ma J."/>
        </authorList>
    </citation>
    <scope>NUCLEOTIDE SEQUENCE [LARGE SCALE GENOMIC DNA]</scope>
    <source>
        <strain evidence="2">DT72</strain>
    </source>
</reference>
<gene>
    <name evidence="1" type="ORF">ACFSJG_12320</name>
</gene>
<evidence type="ECO:0000313" key="1">
    <source>
        <dbReference type="EMBL" id="MFD1813005.1"/>
    </source>
</evidence>
<proteinExistence type="predicted"/>
<evidence type="ECO:0000313" key="2">
    <source>
        <dbReference type="Proteomes" id="UP001597286"/>
    </source>
</evidence>
<dbReference type="RefSeq" id="WP_378485510.1">
    <property type="nucleotide sequence ID" value="NZ_JBHUFB010000010.1"/>
</dbReference>
<name>A0ABW4P3J6_9NOCA</name>
<dbReference type="Proteomes" id="UP001597286">
    <property type="component" value="Unassembled WGS sequence"/>
</dbReference>
<accession>A0ABW4P3J6</accession>
<keyword evidence="2" id="KW-1185">Reference proteome</keyword>
<dbReference type="EMBL" id="JBHUFB010000010">
    <property type="protein sequence ID" value="MFD1813005.1"/>
    <property type="molecule type" value="Genomic_DNA"/>
</dbReference>
<protein>
    <submittedName>
        <fullName evidence="1">Uncharacterized protein</fullName>
    </submittedName>
</protein>
<comment type="caution">
    <text evidence="1">The sequence shown here is derived from an EMBL/GenBank/DDBJ whole genome shotgun (WGS) entry which is preliminary data.</text>
</comment>